<gene>
    <name evidence="1" type="ORF">SAMN04488556_1051</name>
</gene>
<keyword evidence="2" id="KW-1185">Reference proteome</keyword>
<evidence type="ECO:0000313" key="2">
    <source>
        <dbReference type="Proteomes" id="UP000199199"/>
    </source>
</evidence>
<evidence type="ECO:0000313" key="1">
    <source>
        <dbReference type="EMBL" id="SFS48545.1"/>
    </source>
</evidence>
<dbReference type="AlphaFoldDB" id="A0A1I6Q886"/>
<sequence length="286" mass="33060">MGGILGQVQENYSDYVDQYPERRMFSTSGPTGLPLNDSILTGSGHVYDANVGELEREYLFSENPSLPAIEELPFDVLQKLPVQLTNILRVQITSDHRRYWNLTYEILDSVQNRLPMITRDMWFESRMLFNLALSTKHSVDRSHSSEVLNNTAYVASYVAYPVLEGYVKSRSGDVIERDGTVKKEGEIWSHKNGEYYKSDTTCSSLTDLLVYFEESIVDDHHESNLNRFREEVAKFVDGDKEHAYGLLYRWRNTQLHGQGEADVQYGIVLNLLCYFLWIDVIDQMDR</sequence>
<dbReference type="EMBL" id="FOZS01000001">
    <property type="protein sequence ID" value="SFS48545.1"/>
    <property type="molecule type" value="Genomic_DNA"/>
</dbReference>
<dbReference type="OrthoDB" id="351358at2157"/>
<name>A0A1I6Q886_9EURY</name>
<reference evidence="2" key="1">
    <citation type="submission" date="2016-10" db="EMBL/GenBank/DDBJ databases">
        <authorList>
            <person name="Varghese N."/>
            <person name="Submissions S."/>
        </authorList>
    </citation>
    <scope>NUCLEOTIDE SEQUENCE [LARGE SCALE GENOMIC DNA]</scope>
    <source>
        <strain evidence="2">DSM 22427</strain>
    </source>
</reference>
<protein>
    <submittedName>
        <fullName evidence="1">Uncharacterized protein</fullName>
    </submittedName>
</protein>
<accession>A0A1I6Q886</accession>
<proteinExistence type="predicted"/>
<dbReference type="RefSeq" id="WP_139231140.1">
    <property type="nucleotide sequence ID" value="NZ_FOZS01000001.1"/>
</dbReference>
<organism evidence="1 2">
    <name type="scientific">Halostagnicola kamekurae</name>
    <dbReference type="NCBI Taxonomy" id="619731"/>
    <lineage>
        <taxon>Archaea</taxon>
        <taxon>Methanobacteriati</taxon>
        <taxon>Methanobacteriota</taxon>
        <taxon>Stenosarchaea group</taxon>
        <taxon>Halobacteria</taxon>
        <taxon>Halobacteriales</taxon>
        <taxon>Natrialbaceae</taxon>
        <taxon>Halostagnicola</taxon>
    </lineage>
</organism>
<dbReference type="Proteomes" id="UP000199199">
    <property type="component" value="Unassembled WGS sequence"/>
</dbReference>